<organism evidence="10 11">
    <name type="scientific">Aureococcus anophagefferens</name>
    <name type="common">Harmful bloom alga</name>
    <dbReference type="NCBI Taxonomy" id="44056"/>
    <lineage>
        <taxon>Eukaryota</taxon>
        <taxon>Sar</taxon>
        <taxon>Stramenopiles</taxon>
        <taxon>Ochrophyta</taxon>
        <taxon>Pelagophyceae</taxon>
        <taxon>Pelagomonadales</taxon>
        <taxon>Pelagomonadaceae</taxon>
        <taxon>Aureococcus</taxon>
    </lineage>
</organism>
<evidence type="ECO:0000259" key="9">
    <source>
        <dbReference type="Pfam" id="PF00696"/>
    </source>
</evidence>
<evidence type="ECO:0000256" key="4">
    <source>
        <dbReference type="ARBA" id="ARBA00022741"/>
    </source>
</evidence>
<dbReference type="PRINTS" id="PR00474">
    <property type="entry name" value="GLU5KINASE"/>
</dbReference>
<keyword evidence="1" id="KW-0055">Arginine biosynthesis</keyword>
<proteinExistence type="inferred from homology"/>
<comment type="pathway">
    <text evidence="7">Amino-acid biosynthesis.</text>
</comment>
<evidence type="ECO:0000256" key="8">
    <source>
        <dbReference type="SAM" id="SignalP"/>
    </source>
</evidence>
<dbReference type="EMBL" id="JBBJCI010000217">
    <property type="protein sequence ID" value="KAK7240064.1"/>
    <property type="molecule type" value="Genomic_DNA"/>
</dbReference>
<evidence type="ECO:0000313" key="11">
    <source>
        <dbReference type="Proteomes" id="UP001363151"/>
    </source>
</evidence>
<protein>
    <submittedName>
        <fullName evidence="10">Acetyl-CoA:L-glutamate N-acetyltransferase</fullName>
    </submittedName>
</protein>
<evidence type="ECO:0000256" key="5">
    <source>
        <dbReference type="ARBA" id="ARBA00022777"/>
    </source>
</evidence>
<dbReference type="Gene3D" id="3.40.1160.10">
    <property type="entry name" value="Acetylglutamate kinase-like"/>
    <property type="match status" value="1"/>
</dbReference>
<dbReference type="InterPro" id="IPR037528">
    <property type="entry name" value="ArgB"/>
</dbReference>
<feature type="chain" id="PRO_5046304214" evidence="8">
    <location>
        <begin position="19"/>
        <end position="334"/>
    </location>
</feature>
<dbReference type="Pfam" id="PF00696">
    <property type="entry name" value="AA_kinase"/>
    <property type="match status" value="1"/>
</dbReference>
<dbReference type="SUPFAM" id="SSF53633">
    <property type="entry name" value="Carbamate kinase-like"/>
    <property type="match status" value="1"/>
</dbReference>
<keyword evidence="2" id="KW-0028">Amino-acid biosynthesis</keyword>
<gene>
    <name evidence="10" type="ORF">SO694_00116037</name>
</gene>
<sequence length="334" mass="34644">MVALKLCLLLASLPWAQGFAPRASVATRQHIITHTAKSAVEPVGPQIFDSLAQFARHSGKCVVVKYGGHAMSDERAAECFAEDIVLMQKLGLRPVVVHGGGPQIGNMLKQLNTTSTFIDGLRVTDAATVKISEMVLCGSINKQISAAISRLGGRAVGLSGKDDNLIVAEKLVKERIGEDGHTEIVDLGFVGEPTSVNSKLLQSLLDNGIIPVIAPIATGAGGATYSVNADTAAGAVAEALKASRLLLLTDVTGVLDENMKLISSITPTSANELIKSGVIKGGMIPKVQTALQAVEGGVEGAAIVDGRVDHSVLKELFSVSGAGTLVTCDEAEFC</sequence>
<dbReference type="NCBIfam" id="TIGR00761">
    <property type="entry name" value="argB"/>
    <property type="match status" value="1"/>
</dbReference>
<dbReference type="PANTHER" id="PTHR23342:SF0">
    <property type="entry name" value="N-ACETYLGLUTAMATE SYNTHASE, MITOCHONDRIAL"/>
    <property type="match status" value="1"/>
</dbReference>
<dbReference type="PANTHER" id="PTHR23342">
    <property type="entry name" value="N-ACETYLGLUTAMATE SYNTHASE"/>
    <property type="match status" value="1"/>
</dbReference>
<evidence type="ECO:0000256" key="2">
    <source>
        <dbReference type="ARBA" id="ARBA00022605"/>
    </source>
</evidence>
<dbReference type="HAMAP" id="MF_00082">
    <property type="entry name" value="ArgB"/>
    <property type="match status" value="1"/>
</dbReference>
<evidence type="ECO:0000313" key="10">
    <source>
        <dbReference type="EMBL" id="KAK7240064.1"/>
    </source>
</evidence>
<keyword evidence="5" id="KW-0418">Kinase</keyword>
<evidence type="ECO:0000256" key="1">
    <source>
        <dbReference type="ARBA" id="ARBA00022571"/>
    </source>
</evidence>
<evidence type="ECO:0000256" key="3">
    <source>
        <dbReference type="ARBA" id="ARBA00022679"/>
    </source>
</evidence>
<keyword evidence="8" id="KW-0732">Signal</keyword>
<evidence type="ECO:0000256" key="6">
    <source>
        <dbReference type="ARBA" id="ARBA00022840"/>
    </source>
</evidence>
<evidence type="ECO:0000256" key="7">
    <source>
        <dbReference type="ARBA" id="ARBA00029440"/>
    </source>
</evidence>
<feature type="domain" description="Aspartate/glutamate/uridylate kinase" evidence="9">
    <location>
        <begin position="60"/>
        <end position="304"/>
    </location>
</feature>
<dbReference type="InterPro" id="IPR041727">
    <property type="entry name" value="NAGK-C"/>
</dbReference>
<keyword evidence="3" id="KW-0808">Transferase</keyword>
<dbReference type="Proteomes" id="UP001363151">
    <property type="component" value="Unassembled WGS sequence"/>
</dbReference>
<dbReference type="InterPro" id="IPR001057">
    <property type="entry name" value="Glu/AcGlu_kinase"/>
</dbReference>
<dbReference type="InterPro" id="IPR004662">
    <property type="entry name" value="AcgluKinase_fam"/>
</dbReference>
<dbReference type="InterPro" id="IPR036393">
    <property type="entry name" value="AceGlu_kinase-like_sf"/>
</dbReference>
<accession>A0ABR1FWB2</accession>
<dbReference type="CDD" id="cd04250">
    <property type="entry name" value="AAK_NAGK-C"/>
    <property type="match status" value="1"/>
</dbReference>
<reference evidence="10 11" key="1">
    <citation type="submission" date="2024-03" db="EMBL/GenBank/DDBJ databases">
        <title>Aureococcus anophagefferens CCMP1851 and Kratosvirus quantuckense: Draft genome of a second virus-susceptible host strain in the model system.</title>
        <authorList>
            <person name="Chase E."/>
            <person name="Truchon A.R."/>
            <person name="Schepens W."/>
            <person name="Wilhelm S.W."/>
        </authorList>
    </citation>
    <scope>NUCLEOTIDE SEQUENCE [LARGE SCALE GENOMIC DNA]</scope>
    <source>
        <strain evidence="10 11">CCMP1851</strain>
    </source>
</reference>
<keyword evidence="6" id="KW-0067">ATP-binding</keyword>
<name>A0ABR1FWB2_AURAN</name>
<dbReference type="PIRSF" id="PIRSF000728">
    <property type="entry name" value="NAGK"/>
    <property type="match status" value="1"/>
</dbReference>
<comment type="caution">
    <text evidence="10">The sequence shown here is derived from an EMBL/GenBank/DDBJ whole genome shotgun (WGS) entry which is preliminary data.</text>
</comment>
<dbReference type="InterPro" id="IPR001048">
    <property type="entry name" value="Asp/Glu/Uridylate_kinase"/>
</dbReference>
<keyword evidence="11" id="KW-1185">Reference proteome</keyword>
<keyword evidence="4" id="KW-0547">Nucleotide-binding</keyword>
<feature type="signal peptide" evidence="8">
    <location>
        <begin position="1"/>
        <end position="18"/>
    </location>
</feature>